<evidence type="ECO:0000313" key="4">
    <source>
        <dbReference type="Proteomes" id="UP000180088"/>
    </source>
</evidence>
<name>A0A1S1WTT4_9NEIS</name>
<sequence length="92" mass="9432">MQDHEKGLLALLTVGALIGLGKLLVSQEEITVRLAVGRAILGGATSTVAGVALTQFPDMPLPALVGIGAGLGILGAQYLEAWLKRRADNLAS</sequence>
<feature type="transmembrane region" description="Helical" evidence="1">
    <location>
        <begin position="59"/>
        <end position="79"/>
    </location>
</feature>
<evidence type="ECO:0000256" key="1">
    <source>
        <dbReference type="SAM" id="Phobius"/>
    </source>
</evidence>
<dbReference type="EMBL" id="MKCS01000003">
    <property type="protein sequence ID" value="OHX10617.1"/>
    <property type="molecule type" value="Genomic_DNA"/>
</dbReference>
<keyword evidence="1" id="KW-0812">Transmembrane</keyword>
<protein>
    <submittedName>
        <fullName evidence="2">Holin</fullName>
    </submittedName>
</protein>
<comment type="caution">
    <text evidence="2">The sequence shown here is derived from an EMBL/GenBank/DDBJ whole genome shotgun (WGS) entry which is preliminary data.</text>
</comment>
<organism evidence="2 4">
    <name type="scientific">Chromobacterium sphagni</name>
    <dbReference type="NCBI Taxonomy" id="1903179"/>
    <lineage>
        <taxon>Bacteria</taxon>
        <taxon>Pseudomonadati</taxon>
        <taxon>Pseudomonadota</taxon>
        <taxon>Betaproteobacteria</taxon>
        <taxon>Neisseriales</taxon>
        <taxon>Chromobacteriaceae</taxon>
        <taxon>Chromobacterium</taxon>
    </lineage>
</organism>
<gene>
    <name evidence="3" type="ORF">BI347_18990</name>
    <name evidence="2" type="ORF">BI347_22325</name>
</gene>
<dbReference type="InterPro" id="IPR007633">
    <property type="entry name" value="Phage_P2_Holin"/>
</dbReference>
<dbReference type="Proteomes" id="UP000180088">
    <property type="component" value="Unassembled WGS sequence"/>
</dbReference>
<feature type="transmembrane region" description="Helical" evidence="1">
    <location>
        <begin position="6"/>
        <end position="25"/>
    </location>
</feature>
<accession>A0A1S1WTT4</accession>
<dbReference type="Pfam" id="PF04550">
    <property type="entry name" value="Phage_holin_3_2"/>
    <property type="match status" value="1"/>
</dbReference>
<dbReference type="GO" id="GO:0044660">
    <property type="term" value="P:viral release via pore formation in host cell membrane"/>
    <property type="evidence" value="ECO:0007669"/>
    <property type="project" value="InterPro"/>
</dbReference>
<evidence type="ECO:0000313" key="3">
    <source>
        <dbReference type="EMBL" id="OHX10617.1"/>
    </source>
</evidence>
<dbReference type="EMBL" id="MKCS01000004">
    <property type="protein sequence ID" value="OHX10515.1"/>
    <property type="molecule type" value="Genomic_DNA"/>
</dbReference>
<feature type="transmembrane region" description="Helical" evidence="1">
    <location>
        <begin position="32"/>
        <end position="53"/>
    </location>
</feature>
<dbReference type="OrthoDB" id="8596216at2"/>
<evidence type="ECO:0000313" key="2">
    <source>
        <dbReference type="EMBL" id="OHX10515.1"/>
    </source>
</evidence>
<proteinExistence type="predicted"/>
<keyword evidence="1" id="KW-1133">Transmembrane helix</keyword>
<dbReference type="RefSeq" id="WP_071116767.1">
    <property type="nucleotide sequence ID" value="NZ_MKCS01000003.1"/>
</dbReference>
<dbReference type="AlphaFoldDB" id="A0A1S1WTT4"/>
<dbReference type="STRING" id="1903179.BI347_18990"/>
<keyword evidence="1" id="KW-0472">Membrane</keyword>
<reference evidence="2 4" key="1">
    <citation type="submission" date="2016-09" db="EMBL/GenBank/DDBJ databases">
        <title>Chromobacterium muskegensis sp. nov., an insecticidal bacterium isolated from Sphagnum bogs.</title>
        <authorList>
            <person name="Sparks M.E."/>
            <person name="Blackburn M.B."/>
            <person name="Gundersen-Rindal D.E."/>
            <person name="Mitchell A."/>
            <person name="Farrar R."/>
            <person name="Kuhar D."/>
        </authorList>
    </citation>
    <scope>NUCLEOTIDE SEQUENCE [LARGE SCALE GENOMIC DNA]</scope>
    <source>
        <strain evidence="2 4">37-2</strain>
    </source>
</reference>